<dbReference type="EMBL" id="POTC01000018">
    <property type="protein sequence ID" value="POF62720.1"/>
    <property type="molecule type" value="Genomic_DNA"/>
</dbReference>
<organism evidence="3 4">
    <name type="scientific">Novacetimonas maltaceti</name>
    <dbReference type="NCBI Taxonomy" id="1203393"/>
    <lineage>
        <taxon>Bacteria</taxon>
        <taxon>Pseudomonadati</taxon>
        <taxon>Pseudomonadota</taxon>
        <taxon>Alphaproteobacteria</taxon>
        <taxon>Acetobacterales</taxon>
        <taxon>Acetobacteraceae</taxon>
        <taxon>Novacetimonas</taxon>
    </lineage>
</organism>
<dbReference type="Gene3D" id="3.40.50.150">
    <property type="entry name" value="Vaccinia Virus protein VP39"/>
    <property type="match status" value="1"/>
</dbReference>
<keyword evidence="4" id="KW-1185">Reference proteome</keyword>
<evidence type="ECO:0000259" key="1">
    <source>
        <dbReference type="Pfam" id="PF05050"/>
    </source>
</evidence>
<dbReference type="InterPro" id="IPR006342">
    <property type="entry name" value="FkbM_mtfrase"/>
</dbReference>
<dbReference type="InterPro" id="IPR029063">
    <property type="entry name" value="SAM-dependent_MTases_sf"/>
</dbReference>
<dbReference type="AlphaFoldDB" id="A0A2S3W1H9"/>
<gene>
    <name evidence="3" type="ORF">KMAL_16580</name>
</gene>
<feature type="domain" description="Methyltransferase FkbM" evidence="1">
    <location>
        <begin position="189"/>
        <end position="346"/>
    </location>
</feature>
<dbReference type="InterPro" id="IPR025282">
    <property type="entry name" value="DUF4214"/>
</dbReference>
<proteinExistence type="predicted"/>
<protein>
    <recommendedName>
        <fullName evidence="5">Methyltransferase FkbM domain-containing protein</fullName>
    </recommendedName>
</protein>
<evidence type="ECO:0000259" key="2">
    <source>
        <dbReference type="Pfam" id="PF13946"/>
    </source>
</evidence>
<accession>A0A2S3W1H9</accession>
<dbReference type="Proteomes" id="UP000237344">
    <property type="component" value="Unassembled WGS sequence"/>
</dbReference>
<evidence type="ECO:0000313" key="3">
    <source>
        <dbReference type="EMBL" id="POF62720.1"/>
    </source>
</evidence>
<evidence type="ECO:0000313" key="4">
    <source>
        <dbReference type="Proteomes" id="UP000237344"/>
    </source>
</evidence>
<dbReference type="Pfam" id="PF13946">
    <property type="entry name" value="DUF4214"/>
    <property type="match status" value="1"/>
</dbReference>
<sequence>MANLPSNITKNVRNITKNVKKALETFQDKNKKTTESFNPGMSDEAFVNALYSVILGRPADAAGLSNHLQALKNGKARKDLIRDFTVSTEFCGSHYPEPENKWKEYSKEDVDFLASWELKHQQPTPGFVTDFIGQKTRISSMWKECAPLDNVVLGLPVPGDYRSGAGEWIGTLRAVAAAKGDQFSAMELGAGNGPWITASGKAAELRGIKKIYLLGVEGDPNRFATMEQHIKDNGLDKYSVKLIQGAVGVENGMARWPVLPDPNNQSGARPLQNDNSEDEKYLSFSFDINKTIDVKIFSFSSLLAKRPLWDLIHIDIQGGEYDICSATISTLNEKARYIVIGTHSRKLDGDLMDLFFRNGWDLENEHPTVIDYDRNRPSLLSSTTGDGLQVWRNPRL</sequence>
<dbReference type="Pfam" id="PF05050">
    <property type="entry name" value="Methyltransf_21"/>
    <property type="match status" value="1"/>
</dbReference>
<dbReference type="RefSeq" id="WP_110095247.1">
    <property type="nucleotide sequence ID" value="NZ_NKUE01000010.1"/>
</dbReference>
<dbReference type="NCBIfam" id="TIGR01444">
    <property type="entry name" value="fkbM_fam"/>
    <property type="match status" value="1"/>
</dbReference>
<dbReference type="SUPFAM" id="SSF53335">
    <property type="entry name" value="S-adenosyl-L-methionine-dependent methyltransferases"/>
    <property type="match status" value="1"/>
</dbReference>
<reference evidence="3 4" key="1">
    <citation type="submission" date="2018-01" db="EMBL/GenBank/DDBJ databases">
        <title>Draft Genome Sequence of Komagataeibacter maltaceti LMG 1529, a Vinegar Producing Acetic Acid Bacterium Isolated from Malt Vinegar Brewery Acetifiers.</title>
        <authorList>
            <person name="Zhang Q."/>
            <person name="Hollensteiner J."/>
            <person name="Poehlein A."/>
            <person name="Daniel R."/>
        </authorList>
    </citation>
    <scope>NUCLEOTIDE SEQUENCE [LARGE SCALE GENOMIC DNA]</scope>
    <source>
        <strain evidence="3 4">LMG 1529</strain>
    </source>
</reference>
<dbReference type="OrthoDB" id="7567573at2"/>
<name>A0A2S3W1H9_9PROT</name>
<comment type="caution">
    <text evidence="3">The sequence shown here is derived from an EMBL/GenBank/DDBJ whole genome shotgun (WGS) entry which is preliminary data.</text>
</comment>
<feature type="domain" description="DUF4214" evidence="2">
    <location>
        <begin position="37"/>
        <end position="91"/>
    </location>
</feature>
<evidence type="ECO:0008006" key="5">
    <source>
        <dbReference type="Google" id="ProtNLM"/>
    </source>
</evidence>